<keyword evidence="4" id="KW-1185">Reference proteome</keyword>
<evidence type="ECO:0000259" key="2">
    <source>
        <dbReference type="Pfam" id="PF12695"/>
    </source>
</evidence>
<keyword evidence="1" id="KW-0812">Transmembrane</keyword>
<dbReference type="EMBL" id="JBCLVG010000002">
    <property type="protein sequence ID" value="MEN1947047.1"/>
    <property type="molecule type" value="Genomic_DNA"/>
</dbReference>
<dbReference type="GO" id="GO:0016787">
    <property type="term" value="F:hydrolase activity"/>
    <property type="evidence" value="ECO:0007669"/>
    <property type="project" value="UniProtKB-KW"/>
</dbReference>
<sequence length="266" mass="27464">MTATEASASVTPSPNVRGVGGTGFAHRLRVVGGWIVGVLLLIVVLFAVYTQIVMQGERPFAIDAWSDEGVSITSTDHSIVMTPTGEASGDGFVFIPGAKVDPYAYMNKLSGIAAAGTTVVITKPTLNLAFFDTRPLSSFTADAPDVSTWYVGGHSLGGVRACMLADDPDVTGVILFGSYCANDLSQTSLSVLSLGGQHDGLSTPDKIADAAPMLPADATFVQIDGANHASFGDYGVQPGDGEATATSDEVRAEITAQVDAFLGDAR</sequence>
<evidence type="ECO:0000256" key="1">
    <source>
        <dbReference type="SAM" id="Phobius"/>
    </source>
</evidence>
<feature type="domain" description="Alpha/beta hydrolase fold-5" evidence="2">
    <location>
        <begin position="92"/>
        <end position="249"/>
    </location>
</feature>
<reference evidence="3 4" key="1">
    <citation type="submission" date="2024-03" db="EMBL/GenBank/DDBJ databases">
        <title>YIM 134122 draft genome.</title>
        <authorList>
            <person name="Zuo S."/>
            <person name="Xiong L."/>
        </authorList>
    </citation>
    <scope>NUCLEOTIDE SEQUENCE [LARGE SCALE GENOMIC DNA]</scope>
    <source>
        <strain evidence="3 4">YIM 134122</strain>
    </source>
</reference>
<comment type="caution">
    <text evidence="3">The sequence shown here is derived from an EMBL/GenBank/DDBJ whole genome shotgun (WGS) entry which is preliminary data.</text>
</comment>
<keyword evidence="1" id="KW-0472">Membrane</keyword>
<feature type="transmembrane region" description="Helical" evidence="1">
    <location>
        <begin position="31"/>
        <end position="49"/>
    </location>
</feature>
<dbReference type="RefSeq" id="WP_342113912.1">
    <property type="nucleotide sequence ID" value="NZ_JBCAUN010000002.1"/>
</dbReference>
<evidence type="ECO:0000313" key="3">
    <source>
        <dbReference type="EMBL" id="MEN1947047.1"/>
    </source>
</evidence>
<dbReference type="Pfam" id="PF12695">
    <property type="entry name" value="Abhydrolase_5"/>
    <property type="match status" value="1"/>
</dbReference>
<accession>A0ABU9W4Y2</accession>
<name>A0ABU9W4Y2_9MICO</name>
<dbReference type="InterPro" id="IPR029059">
    <property type="entry name" value="AB_hydrolase_5"/>
</dbReference>
<proteinExistence type="predicted"/>
<dbReference type="Gene3D" id="3.40.50.1820">
    <property type="entry name" value="alpha/beta hydrolase"/>
    <property type="match status" value="1"/>
</dbReference>
<keyword evidence="3" id="KW-0378">Hydrolase</keyword>
<dbReference type="Proteomes" id="UP001425155">
    <property type="component" value="Unassembled WGS sequence"/>
</dbReference>
<organism evidence="3 4">
    <name type="scientific">Leifsonia stereocauli</name>
    <dbReference type="NCBI Taxonomy" id="3134136"/>
    <lineage>
        <taxon>Bacteria</taxon>
        <taxon>Bacillati</taxon>
        <taxon>Actinomycetota</taxon>
        <taxon>Actinomycetes</taxon>
        <taxon>Micrococcales</taxon>
        <taxon>Microbacteriaceae</taxon>
        <taxon>Leifsonia</taxon>
    </lineage>
</organism>
<evidence type="ECO:0000313" key="4">
    <source>
        <dbReference type="Proteomes" id="UP001425155"/>
    </source>
</evidence>
<protein>
    <submittedName>
        <fullName evidence="3">Alpha/beta hydrolase</fullName>
    </submittedName>
</protein>
<dbReference type="SUPFAM" id="SSF53474">
    <property type="entry name" value="alpha/beta-Hydrolases"/>
    <property type="match status" value="1"/>
</dbReference>
<gene>
    <name evidence="3" type="ORF">WJX64_10850</name>
</gene>
<dbReference type="InterPro" id="IPR029058">
    <property type="entry name" value="AB_hydrolase_fold"/>
</dbReference>
<keyword evidence="1" id="KW-1133">Transmembrane helix</keyword>